<evidence type="ECO:0000256" key="12">
    <source>
        <dbReference type="ARBA" id="ARBA00034430"/>
    </source>
</evidence>
<dbReference type="OrthoDB" id="7626281at2"/>
<comment type="subcellular location">
    <subcellularLocation>
        <location evidence="1">Membrane</location>
        <topology evidence="1">Multi-pass membrane protein</topology>
    </subcellularLocation>
</comment>
<dbReference type="Proteomes" id="UP000199155">
    <property type="component" value="Unassembled WGS sequence"/>
</dbReference>
<name>A0A1G8TRL7_9ACTN</name>
<keyword evidence="3" id="KW-0813">Transport</keyword>
<keyword evidence="10 13" id="KW-0472">Membrane</keyword>
<keyword evidence="11" id="KW-0407">Ion channel</keyword>
<evidence type="ECO:0000256" key="2">
    <source>
        <dbReference type="ARBA" id="ARBA00006920"/>
    </source>
</evidence>
<keyword evidence="5 13" id="KW-0812">Transmembrane</keyword>
<keyword evidence="7" id="KW-0630">Potassium</keyword>
<gene>
    <name evidence="14" type="ORF">SAMN05421806_101415</name>
</gene>
<dbReference type="InterPro" id="IPR010617">
    <property type="entry name" value="TMEM175-like"/>
</dbReference>
<dbReference type="GO" id="GO:0016020">
    <property type="term" value="C:membrane"/>
    <property type="evidence" value="ECO:0007669"/>
    <property type="project" value="UniProtKB-SubCell"/>
</dbReference>
<evidence type="ECO:0000256" key="7">
    <source>
        <dbReference type="ARBA" id="ARBA00022958"/>
    </source>
</evidence>
<protein>
    <submittedName>
        <fullName evidence="14">Uncharacterized protein</fullName>
    </submittedName>
</protein>
<proteinExistence type="inferred from homology"/>
<dbReference type="STRING" id="417292.SAMN05421806_101415"/>
<keyword evidence="8 13" id="KW-1133">Transmembrane helix</keyword>
<evidence type="ECO:0000256" key="8">
    <source>
        <dbReference type="ARBA" id="ARBA00022989"/>
    </source>
</evidence>
<sequence length="173" mass="19017">MAAYLFSFYILATFWRDHRKLFRHVRRVDPALLRLTLASLGAIALLPFPTALLAEYRTEPLAVALYAGVITCTVGLHLAIAAVVWRHPDVQAGPISDRLGRGVVRGHRPDPAGHARAHAPDLEQPLLLQIRLRHVLRQPAPAVHLLVHRGQVRGGEDRVEAAECRGDLLAAGP</sequence>
<dbReference type="GO" id="GO:0005267">
    <property type="term" value="F:potassium channel activity"/>
    <property type="evidence" value="ECO:0007669"/>
    <property type="project" value="UniProtKB-KW"/>
</dbReference>
<evidence type="ECO:0000256" key="6">
    <source>
        <dbReference type="ARBA" id="ARBA00022826"/>
    </source>
</evidence>
<dbReference type="PANTHER" id="PTHR31462">
    <property type="entry name" value="ENDOSOMAL/LYSOSOMAL POTASSIUM CHANNEL TMEM175"/>
    <property type="match status" value="1"/>
</dbReference>
<keyword evidence="4" id="KW-0633">Potassium transport</keyword>
<evidence type="ECO:0000256" key="5">
    <source>
        <dbReference type="ARBA" id="ARBA00022692"/>
    </source>
</evidence>
<evidence type="ECO:0000256" key="9">
    <source>
        <dbReference type="ARBA" id="ARBA00023065"/>
    </source>
</evidence>
<keyword evidence="15" id="KW-1185">Reference proteome</keyword>
<dbReference type="PANTHER" id="PTHR31462:SF5">
    <property type="entry name" value="ENDOSOMAL_LYSOSOMAL PROTON CHANNEL TMEM175"/>
    <property type="match status" value="1"/>
</dbReference>
<feature type="transmembrane region" description="Helical" evidence="13">
    <location>
        <begin position="31"/>
        <end position="52"/>
    </location>
</feature>
<keyword evidence="9" id="KW-0406">Ion transport</keyword>
<feature type="transmembrane region" description="Helical" evidence="13">
    <location>
        <begin position="64"/>
        <end position="85"/>
    </location>
</feature>
<comment type="catalytic activity">
    <reaction evidence="12">
        <text>K(+)(in) = K(+)(out)</text>
        <dbReference type="Rhea" id="RHEA:29463"/>
        <dbReference type="ChEBI" id="CHEBI:29103"/>
    </reaction>
</comment>
<reference evidence="14 15" key="1">
    <citation type="submission" date="2016-10" db="EMBL/GenBank/DDBJ databases">
        <authorList>
            <person name="de Groot N.N."/>
        </authorList>
    </citation>
    <scope>NUCLEOTIDE SEQUENCE [LARGE SCALE GENOMIC DNA]</scope>
    <source>
        <strain evidence="14 15">CGMCC 4.5727</strain>
    </source>
</reference>
<dbReference type="EMBL" id="FNFF01000001">
    <property type="protein sequence ID" value="SDJ44172.1"/>
    <property type="molecule type" value="Genomic_DNA"/>
</dbReference>
<keyword evidence="6" id="KW-0631">Potassium channel</keyword>
<dbReference type="Pfam" id="PF06736">
    <property type="entry name" value="TMEM175"/>
    <property type="match status" value="1"/>
</dbReference>
<dbReference type="GO" id="GO:0015252">
    <property type="term" value="F:proton channel activity"/>
    <property type="evidence" value="ECO:0007669"/>
    <property type="project" value="InterPro"/>
</dbReference>
<evidence type="ECO:0000256" key="3">
    <source>
        <dbReference type="ARBA" id="ARBA00022448"/>
    </source>
</evidence>
<accession>A0A1G8TRL7</accession>
<comment type="similarity">
    <text evidence="2">Belongs to the TMEM175 family.</text>
</comment>
<evidence type="ECO:0000256" key="10">
    <source>
        <dbReference type="ARBA" id="ARBA00023136"/>
    </source>
</evidence>
<organism evidence="14 15">
    <name type="scientific">Streptomyces indicus</name>
    <dbReference type="NCBI Taxonomy" id="417292"/>
    <lineage>
        <taxon>Bacteria</taxon>
        <taxon>Bacillati</taxon>
        <taxon>Actinomycetota</taxon>
        <taxon>Actinomycetes</taxon>
        <taxon>Kitasatosporales</taxon>
        <taxon>Streptomycetaceae</taxon>
        <taxon>Streptomyces</taxon>
    </lineage>
</organism>
<evidence type="ECO:0000256" key="13">
    <source>
        <dbReference type="SAM" id="Phobius"/>
    </source>
</evidence>
<evidence type="ECO:0000313" key="14">
    <source>
        <dbReference type="EMBL" id="SDJ44172.1"/>
    </source>
</evidence>
<evidence type="ECO:0000256" key="1">
    <source>
        <dbReference type="ARBA" id="ARBA00004141"/>
    </source>
</evidence>
<evidence type="ECO:0000256" key="11">
    <source>
        <dbReference type="ARBA" id="ARBA00023303"/>
    </source>
</evidence>
<evidence type="ECO:0000256" key="4">
    <source>
        <dbReference type="ARBA" id="ARBA00022538"/>
    </source>
</evidence>
<evidence type="ECO:0000313" key="15">
    <source>
        <dbReference type="Proteomes" id="UP000199155"/>
    </source>
</evidence>
<dbReference type="AlphaFoldDB" id="A0A1G8TRL7"/>